<accession>A0A917PC82</accession>
<organism evidence="5 6">
    <name type="scientific">Streptomyces brasiliensis</name>
    <dbReference type="NCBI Taxonomy" id="1954"/>
    <lineage>
        <taxon>Bacteria</taxon>
        <taxon>Bacillati</taxon>
        <taxon>Actinomycetota</taxon>
        <taxon>Actinomycetes</taxon>
        <taxon>Kitasatosporales</taxon>
        <taxon>Streptomycetaceae</taxon>
        <taxon>Streptomyces</taxon>
    </lineage>
</organism>
<dbReference type="PANTHER" id="PTHR11632">
    <property type="entry name" value="SUCCINATE DEHYDROGENASE 2 FLAVOPROTEIN SUBUNIT"/>
    <property type="match status" value="1"/>
</dbReference>
<dbReference type="GO" id="GO:0005886">
    <property type="term" value="C:plasma membrane"/>
    <property type="evidence" value="ECO:0007669"/>
    <property type="project" value="TreeGrafter"/>
</dbReference>
<evidence type="ECO:0000256" key="1">
    <source>
        <dbReference type="ARBA" id="ARBA00022630"/>
    </source>
</evidence>
<dbReference type="Gene3D" id="1.20.58.100">
    <property type="entry name" value="Fumarate reductase/succinate dehydrogenase flavoprotein-like, C-terminal domain"/>
    <property type="match status" value="1"/>
</dbReference>
<evidence type="ECO:0000313" key="6">
    <source>
        <dbReference type="Proteomes" id="UP000657574"/>
    </source>
</evidence>
<feature type="domain" description="FAD-dependent oxidoreductase 2 FAD-binding" evidence="3">
    <location>
        <begin position="14"/>
        <end position="363"/>
    </location>
</feature>
<evidence type="ECO:0000259" key="4">
    <source>
        <dbReference type="Pfam" id="PF02910"/>
    </source>
</evidence>
<evidence type="ECO:0000259" key="3">
    <source>
        <dbReference type="Pfam" id="PF00890"/>
    </source>
</evidence>
<dbReference type="GO" id="GO:0009055">
    <property type="term" value="F:electron transfer activity"/>
    <property type="evidence" value="ECO:0007669"/>
    <property type="project" value="TreeGrafter"/>
</dbReference>
<comment type="caution">
    <text evidence="5">The sequence shown here is derived from an EMBL/GenBank/DDBJ whole genome shotgun (WGS) entry which is preliminary data.</text>
</comment>
<dbReference type="SUPFAM" id="SSF46977">
    <property type="entry name" value="Succinate dehydrogenase/fumarate reductase flavoprotein C-terminal domain"/>
    <property type="match status" value="1"/>
</dbReference>
<dbReference type="InterPro" id="IPR030664">
    <property type="entry name" value="SdhA/FrdA/AprA"/>
</dbReference>
<dbReference type="Proteomes" id="UP000657574">
    <property type="component" value="Unassembled WGS sequence"/>
</dbReference>
<dbReference type="AlphaFoldDB" id="A0A917PC82"/>
<dbReference type="Pfam" id="PF00890">
    <property type="entry name" value="FAD_binding_2"/>
    <property type="match status" value="1"/>
</dbReference>
<keyword evidence="1" id="KW-0285">Flavoprotein</keyword>
<dbReference type="InterPro" id="IPR037099">
    <property type="entry name" value="Fum_R/Succ_DH_flav-like_C_sf"/>
</dbReference>
<dbReference type="InterPro" id="IPR003953">
    <property type="entry name" value="FAD-dep_OxRdtase_2_FAD-bd"/>
</dbReference>
<dbReference type="EMBL" id="BMQA01000122">
    <property type="protein sequence ID" value="GGJ70626.1"/>
    <property type="molecule type" value="Genomic_DNA"/>
</dbReference>
<dbReference type="Gene3D" id="3.50.50.60">
    <property type="entry name" value="FAD/NAD(P)-binding domain"/>
    <property type="match status" value="1"/>
</dbReference>
<evidence type="ECO:0000313" key="5">
    <source>
        <dbReference type="EMBL" id="GGJ70626.1"/>
    </source>
</evidence>
<dbReference type="GO" id="GO:0009061">
    <property type="term" value="P:anaerobic respiration"/>
    <property type="evidence" value="ECO:0007669"/>
    <property type="project" value="TreeGrafter"/>
</dbReference>
<dbReference type="PIRSF" id="PIRSF000171">
    <property type="entry name" value="SDHA_APRA_LASPO"/>
    <property type="match status" value="1"/>
</dbReference>
<feature type="domain" description="Fumarate reductase/succinate dehydrogenase flavoprotein-like C-terminal" evidence="4">
    <location>
        <begin position="437"/>
        <end position="507"/>
    </location>
</feature>
<dbReference type="InterPro" id="IPR036188">
    <property type="entry name" value="FAD/NAD-bd_sf"/>
</dbReference>
<sequence length="557" mass="59869">MTRPTQTGLSLDTDVMVLGGGPAGAWAAISAAEAGARVVLADKGYLGTSGAAASGGNNLWYLPEDESLRARAVADREALGGRLTDRRWMERVQTETYRQINRLAEWGYPFPRDEHGNERRSSLQGPEYMRRLRRKVHRSGVHILDHHPALELLTDADGTVSGAAGLRRQEGWTRWQARAGAVVLATGGCAFLSGAFGLNVDTGDGHLMAAELGAELSGMEFSSVYGRSPAFGNHTKGLMMQFASYYDASGRPLEAEGHKGAELIARRLAAGRPVHARLDRAPTALRQSMRQAQPNYFLPLDKAGVDPFDEAYPLRLVFEGTVRGTGGLRLLTPDCATGVPGLYAAGDVATRELVTGAASGGGSLNGAWAISSGTWAGGGAARFARNRGALPPRHNLRPAGTTALRAAPPGGHPTTRAEVDETVTTVQKEVLPLDRNYFRTADRLHTSLRTLDTLWGRLADQPAATDGRTMLRAREAAAMTAHARWMYRAALAREESRGVHRRDDRPGTAARFEHRLMVSGLEQLDVRADPVLPVLTAKGTRAARIAAGDASQERRVS</sequence>
<gene>
    <name evidence="5" type="ORF">GCM10010121_096570</name>
</gene>
<dbReference type="RefSeq" id="WP_229841668.1">
    <property type="nucleotide sequence ID" value="NZ_BMQA01000122.1"/>
</dbReference>
<dbReference type="Pfam" id="PF02910">
    <property type="entry name" value="Succ_DH_flav_C"/>
    <property type="match status" value="1"/>
</dbReference>
<keyword evidence="6" id="KW-1185">Reference proteome</keyword>
<dbReference type="GO" id="GO:0050660">
    <property type="term" value="F:flavin adenine dinucleotide binding"/>
    <property type="evidence" value="ECO:0007669"/>
    <property type="project" value="TreeGrafter"/>
</dbReference>
<dbReference type="SUPFAM" id="SSF51905">
    <property type="entry name" value="FAD/NAD(P)-binding domain"/>
    <property type="match status" value="1"/>
</dbReference>
<dbReference type="PRINTS" id="PR00411">
    <property type="entry name" value="PNDRDTASEI"/>
</dbReference>
<keyword evidence="2" id="KW-0560">Oxidoreductase</keyword>
<dbReference type="PANTHER" id="PTHR11632:SF73">
    <property type="entry name" value="BLR3196 PROTEIN"/>
    <property type="match status" value="1"/>
</dbReference>
<reference evidence="5" key="2">
    <citation type="submission" date="2020-09" db="EMBL/GenBank/DDBJ databases">
        <authorList>
            <person name="Sun Q."/>
            <person name="Ohkuma M."/>
        </authorList>
    </citation>
    <scope>NUCLEOTIDE SEQUENCE</scope>
    <source>
        <strain evidence="5">JCM 3086</strain>
    </source>
</reference>
<protein>
    <submittedName>
        <fullName evidence="5">Pyridine nucleotide-disulfide oxidoreductase</fullName>
    </submittedName>
</protein>
<dbReference type="InterPro" id="IPR015939">
    <property type="entry name" value="Fum_Rdtase/Succ_DH_flav-like_C"/>
</dbReference>
<proteinExistence type="predicted"/>
<reference evidence="5" key="1">
    <citation type="journal article" date="2014" name="Int. J. Syst. Evol. Microbiol.">
        <title>Complete genome sequence of Corynebacterium casei LMG S-19264T (=DSM 44701T), isolated from a smear-ripened cheese.</title>
        <authorList>
            <consortium name="US DOE Joint Genome Institute (JGI-PGF)"/>
            <person name="Walter F."/>
            <person name="Albersmeier A."/>
            <person name="Kalinowski J."/>
            <person name="Ruckert C."/>
        </authorList>
    </citation>
    <scope>NUCLEOTIDE SEQUENCE</scope>
    <source>
        <strain evidence="5">JCM 3086</strain>
    </source>
</reference>
<dbReference type="GO" id="GO:0000104">
    <property type="term" value="F:succinate dehydrogenase activity"/>
    <property type="evidence" value="ECO:0007669"/>
    <property type="project" value="TreeGrafter"/>
</dbReference>
<name>A0A917PC82_9ACTN</name>
<evidence type="ECO:0000256" key="2">
    <source>
        <dbReference type="ARBA" id="ARBA00023002"/>
    </source>
</evidence>
<dbReference type="PRINTS" id="PR00368">
    <property type="entry name" value="FADPNR"/>
</dbReference>